<dbReference type="OrthoDB" id="4491390at2759"/>
<sequence length="498" mass="56155">MGGIPYTSLGCATCKKRKIKCDLAKPECAKCVKKGTPCPGYDDRKFLHHTLVSRRARNGEIKRPVPQLVGQLKPLDLPARFDMSAEVRTQLFATFMHSFFTAATHLNGKDDTWYLLMARFPTLAGQSELLDRSVIGLASVFLGKKTRDSELGYHGLEIYNSALNAMARFLQQKDPPTLAILYSAIVFQTYETMQSSDTVLRNCLLHIQGAAAILKHHDYNRYSDRALIKAIISRHKWAASMFILNTPFSPEVDGECLTLGREESPIDELFGVIAECVSLRKNLGKIVGLQYTDREQTCYALLQRCYKLEEQLQIDWMHQYAHKLDGKPSPCHREKLNHEPSMLPFAPGLAPYEFENLDTAKTYVLFWVASVVIRRVIYQTEKLLCLDPDPSCMLFYASEICRSVAYCMQPKTRMSAGQAVLMGLSQASKCYIDCGQKAGFLWCQAIYPLIATSGFGIALRMSQVEWTFWNAARSQPGRSPLLLPEVMHGSIQMSTSRE</sequence>
<protein>
    <recommendedName>
        <fullName evidence="5">Zn(2)-C6 fungal-type domain-containing protein</fullName>
    </recommendedName>
</protein>
<dbReference type="AlphaFoldDB" id="A0A1R3RDG6"/>
<evidence type="ECO:0000256" key="2">
    <source>
        <dbReference type="ARBA" id="ARBA00023125"/>
    </source>
</evidence>
<dbReference type="VEuPathDB" id="FungiDB:ASPCADRAFT_175512"/>
<dbReference type="SMART" id="SM00066">
    <property type="entry name" value="GAL4"/>
    <property type="match status" value="1"/>
</dbReference>
<proteinExistence type="predicted"/>
<dbReference type="PROSITE" id="PS50048">
    <property type="entry name" value="ZN2_CY6_FUNGAL_2"/>
    <property type="match status" value="1"/>
</dbReference>
<dbReference type="SUPFAM" id="SSF57701">
    <property type="entry name" value="Zn2/Cys6 DNA-binding domain"/>
    <property type="match status" value="1"/>
</dbReference>
<evidence type="ECO:0000313" key="7">
    <source>
        <dbReference type="Proteomes" id="UP000188318"/>
    </source>
</evidence>
<dbReference type="InterPro" id="IPR053178">
    <property type="entry name" value="Osmoadaptation_assoc"/>
</dbReference>
<accession>A0A1R3RDG6</accession>
<dbReference type="PANTHER" id="PTHR38111:SF11">
    <property type="entry name" value="TRANSCRIPTION FACTOR DOMAIN-CONTAINING PROTEIN-RELATED"/>
    <property type="match status" value="1"/>
</dbReference>
<dbReference type="InterPro" id="IPR001138">
    <property type="entry name" value="Zn2Cys6_DnaBD"/>
</dbReference>
<evidence type="ECO:0000313" key="6">
    <source>
        <dbReference type="EMBL" id="OOF92521.1"/>
    </source>
</evidence>
<evidence type="ECO:0000256" key="3">
    <source>
        <dbReference type="ARBA" id="ARBA00023163"/>
    </source>
</evidence>
<dbReference type="EMBL" id="KV907507">
    <property type="protein sequence ID" value="OOF92521.1"/>
    <property type="molecule type" value="Genomic_DNA"/>
</dbReference>
<dbReference type="InterPro" id="IPR036864">
    <property type="entry name" value="Zn2-C6_fun-type_DNA-bd_sf"/>
</dbReference>
<reference evidence="7" key="1">
    <citation type="journal article" date="2017" name="Genome Biol.">
        <title>Comparative genomics reveals high biological diversity and specific adaptations in the industrially and medically important fungal genus Aspergillus.</title>
        <authorList>
            <person name="de Vries R.P."/>
            <person name="Riley R."/>
            <person name="Wiebenga A."/>
            <person name="Aguilar-Osorio G."/>
            <person name="Amillis S."/>
            <person name="Uchima C.A."/>
            <person name="Anderluh G."/>
            <person name="Asadollahi M."/>
            <person name="Askin M."/>
            <person name="Barry K."/>
            <person name="Battaglia E."/>
            <person name="Bayram O."/>
            <person name="Benocci T."/>
            <person name="Braus-Stromeyer S.A."/>
            <person name="Caldana C."/>
            <person name="Canovas D."/>
            <person name="Cerqueira G.C."/>
            <person name="Chen F."/>
            <person name="Chen W."/>
            <person name="Choi C."/>
            <person name="Clum A."/>
            <person name="Dos Santos R.A."/>
            <person name="Damasio A.R."/>
            <person name="Diallinas G."/>
            <person name="Emri T."/>
            <person name="Fekete E."/>
            <person name="Flipphi M."/>
            <person name="Freyberg S."/>
            <person name="Gallo A."/>
            <person name="Gournas C."/>
            <person name="Habgood R."/>
            <person name="Hainaut M."/>
            <person name="Harispe M.L."/>
            <person name="Henrissat B."/>
            <person name="Hilden K.S."/>
            <person name="Hope R."/>
            <person name="Hossain A."/>
            <person name="Karabika E."/>
            <person name="Karaffa L."/>
            <person name="Karanyi Z."/>
            <person name="Krasevec N."/>
            <person name="Kuo A."/>
            <person name="Kusch H."/>
            <person name="LaButti K."/>
            <person name="Lagendijk E.L."/>
            <person name="Lapidus A."/>
            <person name="Levasseur A."/>
            <person name="Lindquist E."/>
            <person name="Lipzen A."/>
            <person name="Logrieco A.F."/>
            <person name="MacCabe A."/>
            <person name="Maekelae M.R."/>
            <person name="Malavazi I."/>
            <person name="Melin P."/>
            <person name="Meyer V."/>
            <person name="Mielnichuk N."/>
            <person name="Miskei M."/>
            <person name="Molnar A.P."/>
            <person name="Mule G."/>
            <person name="Ngan C.Y."/>
            <person name="Orejas M."/>
            <person name="Orosz E."/>
            <person name="Ouedraogo J.P."/>
            <person name="Overkamp K.M."/>
            <person name="Park H.-S."/>
            <person name="Perrone G."/>
            <person name="Piumi F."/>
            <person name="Punt P.J."/>
            <person name="Ram A.F."/>
            <person name="Ramon A."/>
            <person name="Rauscher S."/>
            <person name="Record E."/>
            <person name="Riano-Pachon D.M."/>
            <person name="Robert V."/>
            <person name="Roehrig J."/>
            <person name="Ruller R."/>
            <person name="Salamov A."/>
            <person name="Salih N.S."/>
            <person name="Samson R.A."/>
            <person name="Sandor E."/>
            <person name="Sanguinetti M."/>
            <person name="Schuetze T."/>
            <person name="Sepcic K."/>
            <person name="Shelest E."/>
            <person name="Sherlock G."/>
            <person name="Sophianopoulou V."/>
            <person name="Squina F.M."/>
            <person name="Sun H."/>
            <person name="Susca A."/>
            <person name="Todd R.B."/>
            <person name="Tsang A."/>
            <person name="Unkles S.E."/>
            <person name="van de Wiele N."/>
            <person name="van Rossen-Uffink D."/>
            <person name="Oliveira J.V."/>
            <person name="Vesth T.C."/>
            <person name="Visser J."/>
            <person name="Yu J.-H."/>
            <person name="Zhou M."/>
            <person name="Andersen M.R."/>
            <person name="Archer D.B."/>
            <person name="Baker S.E."/>
            <person name="Benoit I."/>
            <person name="Brakhage A.A."/>
            <person name="Braus G.H."/>
            <person name="Fischer R."/>
            <person name="Frisvad J.C."/>
            <person name="Goldman G.H."/>
            <person name="Houbraken J."/>
            <person name="Oakley B."/>
            <person name="Pocsi I."/>
            <person name="Scazzocchio C."/>
            <person name="Seiboth B."/>
            <person name="vanKuyk P.A."/>
            <person name="Wortman J."/>
            <person name="Dyer P.S."/>
            <person name="Grigoriev I.V."/>
        </authorList>
    </citation>
    <scope>NUCLEOTIDE SEQUENCE [LARGE SCALE GENOMIC DNA]</scope>
    <source>
        <strain evidence="7">ITEM 5010</strain>
    </source>
</reference>
<evidence type="ECO:0000256" key="1">
    <source>
        <dbReference type="ARBA" id="ARBA00023015"/>
    </source>
</evidence>
<keyword evidence="3" id="KW-0804">Transcription</keyword>
<dbReference type="CDD" id="cd00067">
    <property type="entry name" value="GAL4"/>
    <property type="match status" value="1"/>
</dbReference>
<dbReference type="Pfam" id="PF00172">
    <property type="entry name" value="Zn_clus"/>
    <property type="match status" value="1"/>
</dbReference>
<keyword evidence="2" id="KW-0238">DNA-binding</keyword>
<dbReference type="STRING" id="602072.A0A1R3RDG6"/>
<keyword evidence="1" id="KW-0805">Transcription regulation</keyword>
<dbReference type="Gene3D" id="4.10.240.10">
    <property type="entry name" value="Zn(2)-C6 fungal-type DNA-binding domain"/>
    <property type="match status" value="1"/>
</dbReference>
<keyword evidence="4" id="KW-0539">Nucleus</keyword>
<dbReference type="PROSITE" id="PS00463">
    <property type="entry name" value="ZN2_CY6_FUNGAL_1"/>
    <property type="match status" value="1"/>
</dbReference>
<evidence type="ECO:0000259" key="5">
    <source>
        <dbReference type="PROSITE" id="PS50048"/>
    </source>
</evidence>
<keyword evidence="7" id="KW-1185">Reference proteome</keyword>
<evidence type="ECO:0000256" key="4">
    <source>
        <dbReference type="ARBA" id="ARBA00023242"/>
    </source>
</evidence>
<gene>
    <name evidence="6" type="ORF">ASPCADRAFT_175512</name>
</gene>
<feature type="domain" description="Zn(2)-C6 fungal-type" evidence="5">
    <location>
        <begin position="10"/>
        <end position="38"/>
    </location>
</feature>
<name>A0A1R3RDG6_ASPC5</name>
<dbReference type="GO" id="GO:0003677">
    <property type="term" value="F:DNA binding"/>
    <property type="evidence" value="ECO:0007669"/>
    <property type="project" value="UniProtKB-KW"/>
</dbReference>
<dbReference type="Proteomes" id="UP000188318">
    <property type="component" value="Unassembled WGS sequence"/>
</dbReference>
<dbReference type="GO" id="GO:0009893">
    <property type="term" value="P:positive regulation of metabolic process"/>
    <property type="evidence" value="ECO:0007669"/>
    <property type="project" value="UniProtKB-ARBA"/>
</dbReference>
<dbReference type="PANTHER" id="PTHR38111">
    <property type="entry name" value="ZN(2)-C6 FUNGAL-TYPE DOMAIN-CONTAINING PROTEIN-RELATED"/>
    <property type="match status" value="1"/>
</dbReference>
<dbReference type="OMA" id="FYAREIC"/>
<organism evidence="6 7">
    <name type="scientific">Aspergillus carbonarius (strain ITEM 5010)</name>
    <dbReference type="NCBI Taxonomy" id="602072"/>
    <lineage>
        <taxon>Eukaryota</taxon>
        <taxon>Fungi</taxon>
        <taxon>Dikarya</taxon>
        <taxon>Ascomycota</taxon>
        <taxon>Pezizomycotina</taxon>
        <taxon>Eurotiomycetes</taxon>
        <taxon>Eurotiomycetidae</taxon>
        <taxon>Eurotiales</taxon>
        <taxon>Aspergillaceae</taxon>
        <taxon>Aspergillus</taxon>
        <taxon>Aspergillus subgen. Circumdati</taxon>
    </lineage>
</organism>
<dbReference type="GO" id="GO:0008270">
    <property type="term" value="F:zinc ion binding"/>
    <property type="evidence" value="ECO:0007669"/>
    <property type="project" value="InterPro"/>
</dbReference>
<dbReference type="GO" id="GO:0000981">
    <property type="term" value="F:DNA-binding transcription factor activity, RNA polymerase II-specific"/>
    <property type="evidence" value="ECO:0007669"/>
    <property type="project" value="InterPro"/>
</dbReference>